<dbReference type="InterPro" id="IPR012373">
    <property type="entry name" value="Ferrdict_sens_TM"/>
</dbReference>
<dbReference type="Gene3D" id="3.55.50.30">
    <property type="match status" value="1"/>
</dbReference>
<keyword evidence="5" id="KW-1185">Reference proteome</keyword>
<dbReference type="PANTHER" id="PTHR30273">
    <property type="entry name" value="PERIPLASMIC SIGNAL SENSOR AND SIGMA FACTOR ACTIVATOR FECR-RELATED"/>
    <property type="match status" value="1"/>
</dbReference>
<dbReference type="Proteomes" id="UP001176891">
    <property type="component" value="Unassembled WGS sequence"/>
</dbReference>
<protein>
    <submittedName>
        <fullName evidence="4">FecR family protein</fullName>
    </submittedName>
</protein>
<feature type="domain" description="Protein FecR C-terminal" evidence="3">
    <location>
        <begin position="332"/>
        <end position="401"/>
    </location>
</feature>
<gene>
    <name evidence="4" type="ORF">Q4Q39_08945</name>
</gene>
<sequence length="402" mass="45313">MAQNIEKLIVKYLTNSATSTDLDTLSEWVEKRTNRPLFKEYIQTHVAINHNMNEPETKKVIDQFLSRIRKERSLGYKIRKQPIYRYMAAASIAILIAAGLWFTKLGNTTEPQFIEPIIVNNQIQTGTDKATLTLEGGEQIALAKGALFQTQNATSNGEEIIYNDASKSQQPAANSNIAYNYLTIPRGGQFQLTLSDGTQVWLNSESRLKYPVAFNKGETRQVELVYGEAYFDVSPSTEHGGASFKVISPNNQQPTTSNQIIEVLGTEFNIKGYKDETNVYTTLVEGKVTIYAENQNKILAPNQQSNLDTTTNDLSISNVNVKGEIAWVNGEFIIQGKTLKEIIKVLSRWYDMDVTFANRDLEEARFVGILRKDQNIVDILNMIKNFGVINTYEINNKTITLK</sequence>
<evidence type="ECO:0000313" key="4">
    <source>
        <dbReference type="EMBL" id="MDO5987521.1"/>
    </source>
</evidence>
<keyword evidence="1" id="KW-0812">Transmembrane</keyword>
<feature type="domain" description="FecR protein" evidence="2">
    <location>
        <begin position="184"/>
        <end position="288"/>
    </location>
</feature>
<keyword evidence="1" id="KW-1133">Transmembrane helix</keyword>
<organism evidence="4 5">
    <name type="scientific">Flavivirga amylovorans</name>
    <dbReference type="NCBI Taxonomy" id="870486"/>
    <lineage>
        <taxon>Bacteria</taxon>
        <taxon>Pseudomonadati</taxon>
        <taxon>Bacteroidota</taxon>
        <taxon>Flavobacteriia</taxon>
        <taxon>Flavobacteriales</taxon>
        <taxon>Flavobacteriaceae</taxon>
        <taxon>Flavivirga</taxon>
    </lineage>
</organism>
<keyword evidence="1" id="KW-0472">Membrane</keyword>
<comment type="caution">
    <text evidence="4">The sequence shown here is derived from an EMBL/GenBank/DDBJ whole genome shotgun (WGS) entry which is preliminary data.</text>
</comment>
<feature type="transmembrane region" description="Helical" evidence="1">
    <location>
        <begin position="83"/>
        <end position="102"/>
    </location>
</feature>
<name>A0ABT8X0P2_9FLAO</name>
<evidence type="ECO:0000256" key="1">
    <source>
        <dbReference type="SAM" id="Phobius"/>
    </source>
</evidence>
<dbReference type="EMBL" id="JAUOEM010000003">
    <property type="protein sequence ID" value="MDO5987521.1"/>
    <property type="molecule type" value="Genomic_DNA"/>
</dbReference>
<evidence type="ECO:0000259" key="3">
    <source>
        <dbReference type="Pfam" id="PF16344"/>
    </source>
</evidence>
<evidence type="ECO:0000313" key="5">
    <source>
        <dbReference type="Proteomes" id="UP001176891"/>
    </source>
</evidence>
<dbReference type="Pfam" id="PF16344">
    <property type="entry name" value="FecR_C"/>
    <property type="match status" value="1"/>
</dbReference>
<evidence type="ECO:0000259" key="2">
    <source>
        <dbReference type="Pfam" id="PF04773"/>
    </source>
</evidence>
<dbReference type="PANTHER" id="PTHR30273:SF2">
    <property type="entry name" value="PROTEIN FECR"/>
    <property type="match status" value="1"/>
</dbReference>
<dbReference type="Pfam" id="PF04773">
    <property type="entry name" value="FecR"/>
    <property type="match status" value="1"/>
</dbReference>
<accession>A0ABT8X0P2</accession>
<reference evidence="4" key="1">
    <citation type="submission" date="2023-07" db="EMBL/GenBank/DDBJ databases">
        <title>Two novel species in the genus Flavivirga.</title>
        <authorList>
            <person name="Kwon K."/>
        </authorList>
    </citation>
    <scope>NUCLEOTIDE SEQUENCE</scope>
    <source>
        <strain evidence="4">KACC 14157</strain>
    </source>
</reference>
<dbReference type="Gene3D" id="2.60.120.1440">
    <property type="match status" value="1"/>
</dbReference>
<dbReference type="InterPro" id="IPR006860">
    <property type="entry name" value="FecR"/>
</dbReference>
<proteinExistence type="predicted"/>
<dbReference type="InterPro" id="IPR032508">
    <property type="entry name" value="FecR_C"/>
</dbReference>
<dbReference type="RefSeq" id="WP_303282083.1">
    <property type="nucleotide sequence ID" value="NZ_BAABCZ010000010.1"/>
</dbReference>